<evidence type="ECO:0000256" key="7">
    <source>
        <dbReference type="ARBA" id="ARBA00058243"/>
    </source>
</evidence>
<feature type="region of interest" description="Disordered" evidence="9">
    <location>
        <begin position="518"/>
        <end position="537"/>
    </location>
</feature>
<evidence type="ECO:0000256" key="2">
    <source>
        <dbReference type="ARBA" id="ARBA00009183"/>
    </source>
</evidence>
<keyword evidence="4 8" id="KW-0274">FAD</keyword>
<dbReference type="FunFam" id="3.50.50.60:FF:000147">
    <property type="entry name" value="Flavin-containing monooxygenase"/>
    <property type="match status" value="2"/>
</dbReference>
<comment type="caution">
    <text evidence="10">The sequence shown here is derived from an EMBL/GenBank/DDBJ whole genome shotgun (WGS) entry which is preliminary data.</text>
</comment>
<evidence type="ECO:0000256" key="6">
    <source>
        <dbReference type="ARBA" id="ARBA00023002"/>
    </source>
</evidence>
<dbReference type="InterPro" id="IPR036188">
    <property type="entry name" value="FAD/NAD-bd_sf"/>
</dbReference>
<keyword evidence="5" id="KW-0521">NADP</keyword>
<dbReference type="GO" id="GO:0050660">
    <property type="term" value="F:flavin adenine dinucleotide binding"/>
    <property type="evidence" value="ECO:0007669"/>
    <property type="project" value="InterPro"/>
</dbReference>
<evidence type="ECO:0000256" key="1">
    <source>
        <dbReference type="ARBA" id="ARBA00001974"/>
    </source>
</evidence>
<dbReference type="InterPro" id="IPR000960">
    <property type="entry name" value="Flavin_mOase"/>
</dbReference>
<proteinExistence type="inferred from homology"/>
<name>A0A835EQ50_9POAL</name>
<dbReference type="OrthoDB" id="66881at2759"/>
<dbReference type="PRINTS" id="PR00370">
    <property type="entry name" value="FMOXYGENASE"/>
</dbReference>
<evidence type="ECO:0000313" key="11">
    <source>
        <dbReference type="Proteomes" id="UP000636709"/>
    </source>
</evidence>
<evidence type="ECO:0000256" key="5">
    <source>
        <dbReference type="ARBA" id="ARBA00022857"/>
    </source>
</evidence>
<comment type="cofactor">
    <cofactor evidence="1 8">
        <name>FAD</name>
        <dbReference type="ChEBI" id="CHEBI:57692"/>
    </cofactor>
</comment>
<evidence type="ECO:0000256" key="4">
    <source>
        <dbReference type="ARBA" id="ARBA00022827"/>
    </source>
</evidence>
<keyword evidence="11" id="KW-1185">Reference proteome</keyword>
<evidence type="ECO:0000256" key="3">
    <source>
        <dbReference type="ARBA" id="ARBA00022630"/>
    </source>
</evidence>
<dbReference type="PANTHER" id="PTHR23023">
    <property type="entry name" value="DIMETHYLANILINE MONOOXYGENASE"/>
    <property type="match status" value="1"/>
</dbReference>
<dbReference type="AlphaFoldDB" id="A0A835EQ50"/>
<feature type="region of interest" description="Disordered" evidence="9">
    <location>
        <begin position="494"/>
        <end position="513"/>
    </location>
</feature>
<dbReference type="GO" id="GO:0050661">
    <property type="term" value="F:NADP binding"/>
    <property type="evidence" value="ECO:0007669"/>
    <property type="project" value="InterPro"/>
</dbReference>
<gene>
    <name evidence="10" type="ORF">HU200_034835</name>
</gene>
<keyword evidence="3 8" id="KW-0285">Flavoprotein</keyword>
<comment type="function">
    <text evidence="7">Catalyzes the conversion of methylthioalkyl glucosinolates of any chain length into methylsulfinylalkyl glucosinolates.</text>
</comment>
<reference evidence="10" key="1">
    <citation type="submission" date="2020-07" db="EMBL/GenBank/DDBJ databases">
        <title>Genome sequence and genetic diversity analysis of an under-domesticated orphan crop, white fonio (Digitaria exilis).</title>
        <authorList>
            <person name="Bennetzen J.L."/>
            <person name="Chen S."/>
            <person name="Ma X."/>
            <person name="Wang X."/>
            <person name="Yssel A.E.J."/>
            <person name="Chaluvadi S.R."/>
            <person name="Johnson M."/>
            <person name="Gangashetty P."/>
            <person name="Hamidou F."/>
            <person name="Sanogo M.D."/>
            <person name="Zwaenepoel A."/>
            <person name="Wallace J."/>
            <person name="Van De Peer Y."/>
            <person name="Van Deynze A."/>
        </authorList>
    </citation>
    <scope>NUCLEOTIDE SEQUENCE</scope>
    <source>
        <tissue evidence="10">Leaves</tissue>
    </source>
</reference>
<accession>A0A835EQ50</accession>
<evidence type="ECO:0000256" key="8">
    <source>
        <dbReference type="RuleBase" id="RU361177"/>
    </source>
</evidence>
<dbReference type="EMBL" id="JACEFO010001859">
    <property type="protein sequence ID" value="KAF8699003.1"/>
    <property type="molecule type" value="Genomic_DNA"/>
</dbReference>
<dbReference type="GO" id="GO:0004499">
    <property type="term" value="F:N,N-dimethylaniline monooxygenase activity"/>
    <property type="evidence" value="ECO:0007669"/>
    <property type="project" value="InterPro"/>
</dbReference>
<dbReference type="InterPro" id="IPR020946">
    <property type="entry name" value="Flavin_mOase-like"/>
</dbReference>
<sequence>MASSKKKKVCVVGAGVSGLASARELLREGHDVTVMEQSGDVGGQWLYDTRVDAGDPLGAAGVHSSMYSSVRLFTPRQVTGFSGFPFYPSSSGAGDARRYPCHGEFLRYIRDFCHAFGLMDTIRLNTKVLRVGVAPLCSDDDGTMRWTVRFAVKQGEAGGEVVTTEEEVFDAVVVAVGQYTQPRLPTTIDGMDMWTRRQLHSHSYRVPDSFSGEAVVVVGFHKSGKDIALELCEVASEVHVSVKSMDHDVTPGVSMALLHPQIDRLCEDGRVVFVDGSCVVADAIIYCTGYDYSFPFLDTGGLVTVDDNRVGPLFDHTFPPAMAPSLSFVGIPNKVVVPRFYEVQARWVAQVLSGRRSLPAPEEMTRAAEEYNLAREIAGVPKRRAHDVSDLEYCDVFGEERCGFPALEEWKKELLLSSIASMRDRTESFRDDYVDSELVMAGLRSEGWMACPHVMYPGSLYTRRRSVSLPSELRSASLPSHALRSLFARAPLLRGRPSPDAAAPPGSRGVQQRVGNLTAVQQRRRSSDVQAASLLHGRGDSGGKRRLCAGEIENKEEWAWRTRDRTCRHGVVVSLEQSAATMASSSKTKKVCVIAPACRLLREGHAVTVMEQSAGVGGQWLNDPATDAGDPLGAAGVHSGVYASLRLNAPRDSMGFSDFPFFPQATTPAAIHVGNIRDFCHAFGLMNVVRINTKVLNVSPRRDDDGIMRWTVRCAAEQGDDEATVVEEVFDAVVVASGQYSHPRLPTIDVSRCVFRVRTLSTDKYLGMESWRRRQLHSHSYRVPDSFRDEIVVVVGCGESGKEIALELREVAREVHVSVKSMDAVVPGMRKAIERMCEDGRVMFADGSCVVADAIIYCTGYDYSFPFLDTGGLVSVDDNRVGPLYEHTFPPAMAPSLSFVGVPSQVAAPRFYEVQARWVAQVLSGRRSLPETEEIMCAAREVAGGVTRRLSHAIFFDLDYCDEFAEKHCGFPRMEGWKKELLLAAIARLRDDTESFRDDYHDSELVVEGLRSEGWLAKASPDTR</sequence>
<keyword evidence="8" id="KW-0503">Monooxygenase</keyword>
<comment type="similarity">
    <text evidence="2 8">Belongs to the FMO family.</text>
</comment>
<dbReference type="Proteomes" id="UP000636709">
    <property type="component" value="Unassembled WGS sequence"/>
</dbReference>
<keyword evidence="6 8" id="KW-0560">Oxidoreductase</keyword>
<dbReference type="Pfam" id="PF00743">
    <property type="entry name" value="FMO-like"/>
    <property type="match status" value="4"/>
</dbReference>
<dbReference type="Gene3D" id="3.50.50.60">
    <property type="entry name" value="FAD/NAD(P)-binding domain"/>
    <property type="match status" value="4"/>
</dbReference>
<dbReference type="InterPro" id="IPR050346">
    <property type="entry name" value="FMO-like"/>
</dbReference>
<evidence type="ECO:0000313" key="10">
    <source>
        <dbReference type="EMBL" id="KAF8699003.1"/>
    </source>
</evidence>
<organism evidence="10 11">
    <name type="scientific">Digitaria exilis</name>
    <dbReference type="NCBI Taxonomy" id="1010633"/>
    <lineage>
        <taxon>Eukaryota</taxon>
        <taxon>Viridiplantae</taxon>
        <taxon>Streptophyta</taxon>
        <taxon>Embryophyta</taxon>
        <taxon>Tracheophyta</taxon>
        <taxon>Spermatophyta</taxon>
        <taxon>Magnoliopsida</taxon>
        <taxon>Liliopsida</taxon>
        <taxon>Poales</taxon>
        <taxon>Poaceae</taxon>
        <taxon>PACMAD clade</taxon>
        <taxon>Panicoideae</taxon>
        <taxon>Panicodae</taxon>
        <taxon>Paniceae</taxon>
        <taxon>Anthephorinae</taxon>
        <taxon>Digitaria</taxon>
    </lineage>
</organism>
<protein>
    <recommendedName>
        <fullName evidence="8">Flavin-containing monooxygenase</fullName>
        <ecNumber evidence="8">1.-.-.-</ecNumber>
    </recommendedName>
</protein>
<evidence type="ECO:0000256" key="9">
    <source>
        <dbReference type="SAM" id="MobiDB-lite"/>
    </source>
</evidence>
<dbReference type="SUPFAM" id="SSF51905">
    <property type="entry name" value="FAD/NAD(P)-binding domain"/>
    <property type="match status" value="4"/>
</dbReference>
<dbReference type="EC" id="1.-.-.-" evidence="8"/>